<organism evidence="1 2">
    <name type="scientific">Tulasnella calospora MUT 4182</name>
    <dbReference type="NCBI Taxonomy" id="1051891"/>
    <lineage>
        <taxon>Eukaryota</taxon>
        <taxon>Fungi</taxon>
        <taxon>Dikarya</taxon>
        <taxon>Basidiomycota</taxon>
        <taxon>Agaricomycotina</taxon>
        <taxon>Agaricomycetes</taxon>
        <taxon>Cantharellales</taxon>
        <taxon>Tulasnellaceae</taxon>
        <taxon>Tulasnella</taxon>
    </lineage>
</organism>
<reference evidence="2" key="2">
    <citation type="submission" date="2015-01" db="EMBL/GenBank/DDBJ databases">
        <title>Evolutionary Origins and Diversification of the Mycorrhizal Mutualists.</title>
        <authorList>
            <consortium name="DOE Joint Genome Institute"/>
            <consortium name="Mycorrhizal Genomics Consortium"/>
            <person name="Kohler A."/>
            <person name="Kuo A."/>
            <person name="Nagy L.G."/>
            <person name="Floudas D."/>
            <person name="Copeland A."/>
            <person name="Barry K.W."/>
            <person name="Cichocki N."/>
            <person name="Veneault-Fourrey C."/>
            <person name="LaButti K."/>
            <person name="Lindquist E.A."/>
            <person name="Lipzen A."/>
            <person name="Lundell T."/>
            <person name="Morin E."/>
            <person name="Murat C."/>
            <person name="Riley R."/>
            <person name="Ohm R."/>
            <person name="Sun H."/>
            <person name="Tunlid A."/>
            <person name="Henrissat B."/>
            <person name="Grigoriev I.V."/>
            <person name="Hibbett D.S."/>
            <person name="Martin F."/>
        </authorList>
    </citation>
    <scope>NUCLEOTIDE SEQUENCE [LARGE SCALE GENOMIC DNA]</scope>
    <source>
        <strain evidence="2">MUT 4182</strain>
    </source>
</reference>
<proteinExistence type="predicted"/>
<dbReference type="Proteomes" id="UP000054248">
    <property type="component" value="Unassembled WGS sequence"/>
</dbReference>
<name>A0A0C3Q6U8_9AGAM</name>
<dbReference type="HOGENOM" id="CLU_2529116_0_0_1"/>
<dbReference type="EMBL" id="KN823047">
    <property type="protein sequence ID" value="KIO25170.1"/>
    <property type="molecule type" value="Genomic_DNA"/>
</dbReference>
<keyword evidence="2" id="KW-1185">Reference proteome</keyword>
<reference evidence="1 2" key="1">
    <citation type="submission" date="2014-04" db="EMBL/GenBank/DDBJ databases">
        <authorList>
            <consortium name="DOE Joint Genome Institute"/>
            <person name="Kuo A."/>
            <person name="Girlanda M."/>
            <person name="Perotto S."/>
            <person name="Kohler A."/>
            <person name="Nagy L.G."/>
            <person name="Floudas D."/>
            <person name="Copeland A."/>
            <person name="Barry K.W."/>
            <person name="Cichocki N."/>
            <person name="Veneault-Fourrey C."/>
            <person name="LaButti K."/>
            <person name="Lindquist E.A."/>
            <person name="Lipzen A."/>
            <person name="Lundell T."/>
            <person name="Morin E."/>
            <person name="Murat C."/>
            <person name="Sun H."/>
            <person name="Tunlid A."/>
            <person name="Henrissat B."/>
            <person name="Grigoriev I.V."/>
            <person name="Hibbett D.S."/>
            <person name="Martin F."/>
            <person name="Nordberg H.P."/>
            <person name="Cantor M.N."/>
            <person name="Hua S.X."/>
        </authorList>
    </citation>
    <scope>NUCLEOTIDE SEQUENCE [LARGE SCALE GENOMIC DNA]</scope>
    <source>
        <strain evidence="1 2">MUT 4182</strain>
    </source>
</reference>
<evidence type="ECO:0000313" key="1">
    <source>
        <dbReference type="EMBL" id="KIO25170.1"/>
    </source>
</evidence>
<sequence length="84" mass="9265">MSMYDTGLFSTSRRFSWVCNVAVAMAKNAASRKRTAALGISSAHSEVSRLGRPSTNIFNSVVSDLVWWIVSRMGMESVTKMAKM</sequence>
<protein>
    <submittedName>
        <fullName evidence="1">Uncharacterized protein</fullName>
    </submittedName>
</protein>
<gene>
    <name evidence="1" type="ORF">M407DRAFT_244174</name>
</gene>
<accession>A0A0C3Q6U8</accession>
<dbReference type="AlphaFoldDB" id="A0A0C3Q6U8"/>
<evidence type="ECO:0000313" key="2">
    <source>
        <dbReference type="Proteomes" id="UP000054248"/>
    </source>
</evidence>